<evidence type="ECO:0000313" key="2">
    <source>
        <dbReference type="EMBL" id="GAA4755142.1"/>
    </source>
</evidence>
<gene>
    <name evidence="2" type="ORF">GCM10025783_30370</name>
</gene>
<dbReference type="Proteomes" id="UP001500121">
    <property type="component" value="Unassembled WGS sequence"/>
</dbReference>
<evidence type="ECO:0000313" key="3">
    <source>
        <dbReference type="Proteomes" id="UP001500121"/>
    </source>
</evidence>
<keyword evidence="1" id="KW-0812">Transmembrane</keyword>
<evidence type="ECO:0008006" key="4">
    <source>
        <dbReference type="Google" id="ProtNLM"/>
    </source>
</evidence>
<reference evidence="3" key="1">
    <citation type="journal article" date="2019" name="Int. J. Syst. Evol. Microbiol.">
        <title>The Global Catalogue of Microorganisms (GCM) 10K type strain sequencing project: providing services to taxonomists for standard genome sequencing and annotation.</title>
        <authorList>
            <consortium name="The Broad Institute Genomics Platform"/>
            <consortium name="The Broad Institute Genome Sequencing Center for Infectious Disease"/>
            <person name="Wu L."/>
            <person name="Ma J."/>
        </authorList>
    </citation>
    <scope>NUCLEOTIDE SEQUENCE [LARGE SCALE GENOMIC DNA]</scope>
    <source>
        <strain evidence="3">JCM 19015</strain>
    </source>
</reference>
<feature type="transmembrane region" description="Helical" evidence="1">
    <location>
        <begin position="16"/>
        <end position="34"/>
    </location>
</feature>
<evidence type="ECO:0000256" key="1">
    <source>
        <dbReference type="SAM" id="Phobius"/>
    </source>
</evidence>
<keyword evidence="1" id="KW-0472">Membrane</keyword>
<protein>
    <recommendedName>
        <fullName evidence="4">DUF4175 domain-containing protein</fullName>
    </recommendedName>
</protein>
<accession>A0ABP8ZF84</accession>
<name>A0ABP8ZF84_9MICO</name>
<feature type="transmembrane region" description="Helical" evidence="1">
    <location>
        <begin position="40"/>
        <end position="58"/>
    </location>
</feature>
<comment type="caution">
    <text evidence="2">The sequence shown here is derived from an EMBL/GenBank/DDBJ whole genome shotgun (WGS) entry which is preliminary data.</text>
</comment>
<keyword evidence="1" id="KW-1133">Transmembrane helix</keyword>
<organism evidence="2 3">
    <name type="scientific">Amnibacterium soli</name>
    <dbReference type="NCBI Taxonomy" id="1282736"/>
    <lineage>
        <taxon>Bacteria</taxon>
        <taxon>Bacillati</taxon>
        <taxon>Actinomycetota</taxon>
        <taxon>Actinomycetes</taxon>
        <taxon>Micrococcales</taxon>
        <taxon>Microbacteriaceae</taxon>
        <taxon>Amnibacterium</taxon>
    </lineage>
</organism>
<proteinExistence type="predicted"/>
<dbReference type="EMBL" id="BAABLP010000008">
    <property type="protein sequence ID" value="GAA4755142.1"/>
    <property type="molecule type" value="Genomic_DNA"/>
</dbReference>
<sequence>MTQEPISRKWTDSPGAQFALATLFLALTIAWLLFSTQRSWSYWVPALAWLLLASTWLVRGIRQIAATRSPRHL</sequence>
<keyword evidence="3" id="KW-1185">Reference proteome</keyword>